<sequence>MRIQYMSDLHLEFQENSRYLKHNELPVTGDVLVLAGDIFYLKDKIAPLTKFWKWASENYRQVLIVPGNHEYYNYSDVMERGLQWRWMFRENVGYYQNQVVRIDDTDFVLSTLWSRVNPNNEYFVWKGMNDFRQIKFDGKLLQVEEFNWMHETCIDFIQKSIKESTAPHIVVVTHHLPTLQVAAQHHRGSVLNSAFASEYGELIADSRIDAWIYGHSHTNIGTVIGGTRIICNQMGYVFENEHLMNGFDPSKFIEI</sequence>
<dbReference type="InterPro" id="IPR029052">
    <property type="entry name" value="Metallo-depent_PP-like"/>
</dbReference>
<organism evidence="2 3">
    <name type="scientific">Odoribacter splanchnicus</name>
    <dbReference type="NCBI Taxonomy" id="28118"/>
    <lineage>
        <taxon>Bacteria</taxon>
        <taxon>Pseudomonadati</taxon>
        <taxon>Bacteroidota</taxon>
        <taxon>Bacteroidia</taxon>
        <taxon>Bacteroidales</taxon>
        <taxon>Odoribacteraceae</taxon>
        <taxon>Odoribacter</taxon>
    </lineage>
</organism>
<dbReference type="PANTHER" id="PTHR37844:SF1">
    <property type="entry name" value="CALCINEURIN-LIKE PHOSPHOESTERASE DOMAIN-CONTAINING PROTEIN"/>
    <property type="match status" value="1"/>
</dbReference>
<feature type="domain" description="Calcineurin-like phosphoesterase" evidence="1">
    <location>
        <begin position="1"/>
        <end position="218"/>
    </location>
</feature>
<dbReference type="AlphaFoldDB" id="A0A1Y3YFB4"/>
<dbReference type="Gene3D" id="3.60.21.10">
    <property type="match status" value="1"/>
</dbReference>
<evidence type="ECO:0000313" key="2">
    <source>
        <dbReference type="EMBL" id="RGU54249.1"/>
    </source>
</evidence>
<reference evidence="2 3" key="1">
    <citation type="submission" date="2018-08" db="EMBL/GenBank/DDBJ databases">
        <title>A genome reference for cultivated species of the human gut microbiota.</title>
        <authorList>
            <person name="Zou Y."/>
            <person name="Xue W."/>
            <person name="Luo G."/>
        </authorList>
    </citation>
    <scope>NUCLEOTIDE SEQUENCE [LARGE SCALE GENOMIC DNA]</scope>
    <source>
        <strain evidence="2 3">AF16-14</strain>
    </source>
</reference>
<evidence type="ECO:0000313" key="3">
    <source>
        <dbReference type="Proteomes" id="UP000284243"/>
    </source>
</evidence>
<dbReference type="GO" id="GO:0016787">
    <property type="term" value="F:hydrolase activity"/>
    <property type="evidence" value="ECO:0007669"/>
    <property type="project" value="InterPro"/>
</dbReference>
<dbReference type="RefSeq" id="WP_046405942.1">
    <property type="nucleotide sequence ID" value="NZ_CABJFF010000016.1"/>
</dbReference>
<name>A0A1Y3YFB4_9BACT</name>
<dbReference type="SUPFAM" id="SSF56300">
    <property type="entry name" value="Metallo-dependent phosphatases"/>
    <property type="match status" value="1"/>
</dbReference>
<accession>A0A1Y3YFB4</accession>
<dbReference type="EMBL" id="QRYC01000035">
    <property type="protein sequence ID" value="RGU54249.1"/>
    <property type="molecule type" value="Genomic_DNA"/>
</dbReference>
<proteinExistence type="predicted"/>
<dbReference type="Proteomes" id="UP000284243">
    <property type="component" value="Unassembled WGS sequence"/>
</dbReference>
<evidence type="ECO:0000259" key="1">
    <source>
        <dbReference type="Pfam" id="PF00149"/>
    </source>
</evidence>
<dbReference type="InterPro" id="IPR004843">
    <property type="entry name" value="Calcineurin-like_PHP"/>
</dbReference>
<protein>
    <submittedName>
        <fullName evidence="2">Metallophosphatase</fullName>
    </submittedName>
</protein>
<dbReference type="PANTHER" id="PTHR37844">
    <property type="entry name" value="SER/THR PROTEIN PHOSPHATASE SUPERFAMILY (AFU_ORTHOLOGUE AFUA_1G14840)"/>
    <property type="match status" value="1"/>
</dbReference>
<gene>
    <name evidence="2" type="ORF">DWW57_16965</name>
</gene>
<dbReference type="Pfam" id="PF00149">
    <property type="entry name" value="Metallophos"/>
    <property type="match status" value="1"/>
</dbReference>
<comment type="caution">
    <text evidence="2">The sequence shown here is derived from an EMBL/GenBank/DDBJ whole genome shotgun (WGS) entry which is preliminary data.</text>
</comment>